<dbReference type="InterPro" id="IPR037066">
    <property type="entry name" value="Plug_dom_sf"/>
</dbReference>
<dbReference type="NCBIfam" id="TIGR04057">
    <property type="entry name" value="SusC_RagA_signa"/>
    <property type="match status" value="1"/>
</dbReference>
<dbReference type="InterPro" id="IPR023996">
    <property type="entry name" value="TonB-dep_OMP_SusC/RagA"/>
</dbReference>
<proteinExistence type="inferred from homology"/>
<dbReference type="Pfam" id="PF07660">
    <property type="entry name" value="STN"/>
    <property type="match status" value="1"/>
</dbReference>
<dbReference type="Pfam" id="PF13715">
    <property type="entry name" value="CarbopepD_reg_2"/>
    <property type="match status" value="1"/>
</dbReference>
<evidence type="ECO:0000259" key="12">
    <source>
        <dbReference type="SMART" id="SM00965"/>
    </source>
</evidence>
<reference evidence="13 14" key="1">
    <citation type="submission" date="2018-08" db="EMBL/GenBank/DDBJ databases">
        <title>A genome reference for cultivated species of the human gut microbiota.</title>
        <authorList>
            <person name="Zou Y."/>
            <person name="Xue W."/>
            <person name="Luo G."/>
        </authorList>
    </citation>
    <scope>NUCLEOTIDE SEQUENCE [LARGE SCALE GENOMIC DNA]</scope>
    <source>
        <strain evidence="13 14">AF20-9LB</strain>
    </source>
</reference>
<dbReference type="AlphaFoldDB" id="A0A395W2E5"/>
<dbReference type="Gene3D" id="3.55.50.30">
    <property type="match status" value="1"/>
</dbReference>
<organism evidence="13 14">
    <name type="scientific">Bacteroides ovatus</name>
    <dbReference type="NCBI Taxonomy" id="28116"/>
    <lineage>
        <taxon>Bacteria</taxon>
        <taxon>Pseudomonadati</taxon>
        <taxon>Bacteroidota</taxon>
        <taxon>Bacteroidia</taxon>
        <taxon>Bacteroidales</taxon>
        <taxon>Bacteroidaceae</taxon>
        <taxon>Bacteroides</taxon>
    </lineage>
</organism>
<dbReference type="InterPro" id="IPR039426">
    <property type="entry name" value="TonB-dep_rcpt-like"/>
</dbReference>
<dbReference type="FunFam" id="2.60.40.1120:FF:000003">
    <property type="entry name" value="Outer membrane protein Omp121"/>
    <property type="match status" value="1"/>
</dbReference>
<accession>A0A395W2E5</accession>
<keyword evidence="9 11" id="KW-0472">Membrane</keyword>
<evidence type="ECO:0000256" key="7">
    <source>
        <dbReference type="ARBA" id="ARBA00023065"/>
    </source>
</evidence>
<keyword evidence="8" id="KW-0798">TonB box</keyword>
<dbReference type="SUPFAM" id="SSF49464">
    <property type="entry name" value="Carboxypeptidase regulatory domain-like"/>
    <property type="match status" value="1"/>
</dbReference>
<keyword evidence="6" id="KW-0408">Iron</keyword>
<comment type="caution">
    <text evidence="13">The sequence shown here is derived from an EMBL/GenBank/DDBJ whole genome shotgun (WGS) entry which is preliminary data.</text>
</comment>
<evidence type="ECO:0000313" key="13">
    <source>
        <dbReference type="EMBL" id="RGS85039.1"/>
    </source>
</evidence>
<keyword evidence="10 11" id="KW-0998">Cell outer membrane</keyword>
<dbReference type="InterPro" id="IPR008969">
    <property type="entry name" value="CarboxyPept-like_regulatory"/>
</dbReference>
<name>A0A395W2E5_BACOV</name>
<dbReference type="InterPro" id="IPR012910">
    <property type="entry name" value="Plug_dom"/>
</dbReference>
<feature type="domain" description="Secretin/TonB short N-terminal" evidence="12">
    <location>
        <begin position="75"/>
        <end position="126"/>
    </location>
</feature>
<evidence type="ECO:0000256" key="10">
    <source>
        <dbReference type="ARBA" id="ARBA00023237"/>
    </source>
</evidence>
<dbReference type="Gene3D" id="2.170.130.10">
    <property type="entry name" value="TonB-dependent receptor, plug domain"/>
    <property type="match status" value="1"/>
</dbReference>
<dbReference type="Gene3D" id="2.40.170.20">
    <property type="entry name" value="TonB-dependent receptor, beta-barrel domain"/>
    <property type="match status" value="1"/>
</dbReference>
<dbReference type="InterPro" id="IPR011662">
    <property type="entry name" value="Secretin/TonB_short_N"/>
</dbReference>
<evidence type="ECO:0000256" key="5">
    <source>
        <dbReference type="ARBA" id="ARBA00022692"/>
    </source>
</evidence>
<dbReference type="GO" id="GO:0009279">
    <property type="term" value="C:cell outer membrane"/>
    <property type="evidence" value="ECO:0007669"/>
    <property type="project" value="UniProtKB-SubCell"/>
</dbReference>
<dbReference type="Proteomes" id="UP000266492">
    <property type="component" value="Unassembled WGS sequence"/>
</dbReference>
<dbReference type="NCBIfam" id="TIGR04056">
    <property type="entry name" value="OMP_RagA_SusC"/>
    <property type="match status" value="1"/>
</dbReference>
<evidence type="ECO:0000256" key="2">
    <source>
        <dbReference type="ARBA" id="ARBA00022448"/>
    </source>
</evidence>
<dbReference type="Gene3D" id="2.60.40.1120">
    <property type="entry name" value="Carboxypeptidase-like, regulatory domain"/>
    <property type="match status" value="1"/>
</dbReference>
<keyword evidence="2 11" id="KW-0813">Transport</keyword>
<evidence type="ECO:0000256" key="8">
    <source>
        <dbReference type="ARBA" id="ARBA00023077"/>
    </source>
</evidence>
<evidence type="ECO:0000313" key="14">
    <source>
        <dbReference type="Proteomes" id="UP000266492"/>
    </source>
</evidence>
<dbReference type="PANTHER" id="PTHR32552:SF81">
    <property type="entry name" value="TONB-DEPENDENT OUTER MEMBRANE RECEPTOR"/>
    <property type="match status" value="1"/>
</dbReference>
<keyword evidence="3 11" id="KW-1134">Transmembrane beta strand</keyword>
<dbReference type="InterPro" id="IPR036942">
    <property type="entry name" value="Beta-barrel_TonB_sf"/>
</dbReference>
<dbReference type="InterPro" id="IPR023997">
    <property type="entry name" value="TonB-dep_OMP_SusC/RagA_CS"/>
</dbReference>
<dbReference type="PROSITE" id="PS52016">
    <property type="entry name" value="TONB_DEPENDENT_REC_3"/>
    <property type="match status" value="1"/>
</dbReference>
<dbReference type="PANTHER" id="PTHR32552">
    <property type="entry name" value="FERRICHROME IRON RECEPTOR-RELATED"/>
    <property type="match status" value="1"/>
</dbReference>
<evidence type="ECO:0000256" key="3">
    <source>
        <dbReference type="ARBA" id="ARBA00022452"/>
    </source>
</evidence>
<protein>
    <submittedName>
        <fullName evidence="13">SusC/RagA family TonB-linked outer membrane protein</fullName>
    </submittedName>
</protein>
<dbReference type="SUPFAM" id="SSF56935">
    <property type="entry name" value="Porins"/>
    <property type="match status" value="1"/>
</dbReference>
<dbReference type="SMART" id="SM00965">
    <property type="entry name" value="STN"/>
    <property type="match status" value="1"/>
</dbReference>
<keyword evidence="4" id="KW-0410">Iron transport</keyword>
<evidence type="ECO:0000256" key="11">
    <source>
        <dbReference type="PROSITE-ProRule" id="PRU01360"/>
    </source>
</evidence>
<keyword evidence="5 11" id="KW-0812">Transmembrane</keyword>
<comment type="subcellular location">
    <subcellularLocation>
        <location evidence="1 11">Cell outer membrane</location>
        <topology evidence="1 11">Multi-pass membrane protein</topology>
    </subcellularLocation>
</comment>
<evidence type="ECO:0000256" key="9">
    <source>
        <dbReference type="ARBA" id="ARBA00023136"/>
    </source>
</evidence>
<evidence type="ECO:0000256" key="1">
    <source>
        <dbReference type="ARBA" id="ARBA00004571"/>
    </source>
</evidence>
<gene>
    <name evidence="13" type="ORF">DWX70_08475</name>
</gene>
<comment type="similarity">
    <text evidence="11">Belongs to the TonB-dependent receptor family.</text>
</comment>
<dbReference type="GO" id="GO:0006826">
    <property type="term" value="P:iron ion transport"/>
    <property type="evidence" value="ECO:0007669"/>
    <property type="project" value="UniProtKB-KW"/>
</dbReference>
<evidence type="ECO:0000256" key="4">
    <source>
        <dbReference type="ARBA" id="ARBA00022496"/>
    </source>
</evidence>
<sequence length="1120" mass="123442">MQNYCIVQFLGGLKSIRRTLKEISLAMKLLFILLICSAGLAYASDGYAQKTSITLRVNDCTIEEVLHKIERESGFSFFINSKNLNLNRRVSVSASEKNIFQVLEQVFAGTNVEYKILDNKIVLTAKETKVTQQKTKPVAGTVKDKNGEPLIGVSIMEKGTTNGTVTDLDGNYTLTPQTASPVLLFSYVGYQKKELPVSGPVLNVTLEDDSQVLNEVVVTALGIRKEAKALSYNVQEVSASEIVGVKDANFVNSLSGKIAGVVINSSSSGIGGGAKVVMRGAKSLSGNNNALYVIDGIPMPSLETTQPDDFMTGMGQSGDGASMINPEDIETMSVLSGAAASALYGSDAANGVIMITTKKGSKDKLRVNYANNTSFFNPFVTPEFQNTYGATTGEIRSWGQKLGQASSYDPLDFYQTGWNETNSLTISNGNEKNQIFLSMAATNAAGIVPNNTLDRYNFTIRNTTSMLNDRLRLDLSASYMNVREQNMVSQGQYFNPIVPIYLMSPSYSLEMLQQFEMYNEARNFKTQYWPWGNQGIAMQNPYWIVNRDNFINHKNRFLMSGGLSFEIMKGITLGARAKMDYTSALYEKKYAASTDNIFCQKFGGYYKGDASTRQLYGDVMLNIDKYFGDFSLAATLGTSIQDVNYQYYDVGGSLNSVADGFTMLNLMQSAVKFQQDGYHDQTQSIFATAQLGWKSKLYLDVTGRVDWSSALAWTDTKSVAYPSVGISAILTELLPIKNNVLTFLKVRGSYSEVGNAPTRYIAYQTYPYESASPVTATTYPNTDIKPERTKAWEVGLQSHLWNDKLELNVSLYKTSTYNQLFNPLISASSGYSSIYINGGQVDNKGIEASLTLNQPLGPIQWNSTFTYTINRNKIKKLLKPTTLSNGEVVKQDMMDLGGLEIVNSRLFEGGSIGDLYVTALRTDSHGYIDVDYVNNTVAIDNKAGERQDGWIYAGNSQAKYMMGWRNSFSWKGLTLSCLVNARIGGIVVSQTQAMMDAYGVSTATAEARDLGYVLIDGYKVPAVQKYYSTVGSGVGSMYVYSATNVRLAELSLGYNIPVQKWIPWIQGMNVAFTGRNLLMFYCKAPFDPELTASTGTHFSGMDYFMLPSLRNLGFSVKLNF</sequence>
<dbReference type="EMBL" id="QRVZ01000005">
    <property type="protein sequence ID" value="RGS85039.1"/>
    <property type="molecule type" value="Genomic_DNA"/>
</dbReference>
<dbReference type="Pfam" id="PF07715">
    <property type="entry name" value="Plug"/>
    <property type="match status" value="1"/>
</dbReference>
<evidence type="ECO:0000256" key="6">
    <source>
        <dbReference type="ARBA" id="ARBA00023004"/>
    </source>
</evidence>
<dbReference type="RefSeq" id="WP_118418548.1">
    <property type="nucleotide sequence ID" value="NZ_JAQDLI010000003.1"/>
</dbReference>
<keyword evidence="7" id="KW-0406">Ion transport</keyword>